<reference evidence="2" key="1">
    <citation type="submission" date="2023-10" db="EMBL/GenBank/DDBJ databases">
        <authorList>
            <person name="Chen Y."/>
            <person name="Shah S."/>
            <person name="Dougan E. K."/>
            <person name="Thang M."/>
            <person name="Chan C."/>
        </authorList>
    </citation>
    <scope>NUCLEOTIDE SEQUENCE [LARGE SCALE GENOMIC DNA]</scope>
</reference>
<feature type="non-terminal residue" evidence="2">
    <location>
        <position position="239"/>
    </location>
</feature>
<dbReference type="EMBL" id="CAUYUJ010005499">
    <property type="protein sequence ID" value="CAK0813859.1"/>
    <property type="molecule type" value="Genomic_DNA"/>
</dbReference>
<evidence type="ECO:0000313" key="3">
    <source>
        <dbReference type="Proteomes" id="UP001189429"/>
    </source>
</evidence>
<feature type="non-terminal residue" evidence="2">
    <location>
        <position position="1"/>
    </location>
</feature>
<organism evidence="2 3">
    <name type="scientific">Prorocentrum cordatum</name>
    <dbReference type="NCBI Taxonomy" id="2364126"/>
    <lineage>
        <taxon>Eukaryota</taxon>
        <taxon>Sar</taxon>
        <taxon>Alveolata</taxon>
        <taxon>Dinophyceae</taxon>
        <taxon>Prorocentrales</taxon>
        <taxon>Prorocentraceae</taxon>
        <taxon>Prorocentrum</taxon>
    </lineage>
</organism>
<accession>A0ABN9R688</accession>
<feature type="region of interest" description="Disordered" evidence="1">
    <location>
        <begin position="190"/>
        <end position="239"/>
    </location>
</feature>
<dbReference type="Proteomes" id="UP001189429">
    <property type="component" value="Unassembled WGS sequence"/>
</dbReference>
<gene>
    <name evidence="2" type="ORF">PCOR1329_LOCUS17644</name>
</gene>
<proteinExistence type="predicted"/>
<name>A0ABN9R688_9DINO</name>
<feature type="region of interest" description="Disordered" evidence="1">
    <location>
        <begin position="81"/>
        <end position="101"/>
    </location>
</feature>
<protein>
    <submittedName>
        <fullName evidence="2">Uncharacterized protein</fullName>
    </submittedName>
</protein>
<sequence length="239" mass="26339">AQPLQLKPRHPRGRGHPACFFSRASSRRHCFERHGLQLQLGGPHDRSRHRGGALQRWAARRQDNGRACDEGGAAAVARAAHEAPGRCSGRGPGEHGQGRGHLQYPEEWAARRVEQVPGDPAFAPGVHHHGGERHHGLLGHHRGVAQARRPRHEDHRRAAGFRWAQLVPGDHRHGEEPRGQGGQELLHAQAPAAGAGRGEWLLEPPDCQGRRLRRRPVRDLHGRRPPRGVPGATALQARL</sequence>
<evidence type="ECO:0000313" key="2">
    <source>
        <dbReference type="EMBL" id="CAK0813859.1"/>
    </source>
</evidence>
<comment type="caution">
    <text evidence="2">The sequence shown here is derived from an EMBL/GenBank/DDBJ whole genome shotgun (WGS) entry which is preliminary data.</text>
</comment>
<keyword evidence="3" id="KW-1185">Reference proteome</keyword>
<evidence type="ECO:0000256" key="1">
    <source>
        <dbReference type="SAM" id="MobiDB-lite"/>
    </source>
</evidence>